<dbReference type="OrthoDB" id="9804951at2"/>
<name>C1DS52_AZOVD</name>
<dbReference type="InterPro" id="IPR029787">
    <property type="entry name" value="Nucleotide_cyclase"/>
</dbReference>
<evidence type="ECO:0000259" key="5">
    <source>
        <dbReference type="PROSITE" id="PS50887"/>
    </source>
</evidence>
<dbReference type="EMBL" id="CP001157">
    <property type="protein sequence ID" value="ACO79927.1"/>
    <property type="molecule type" value="Genomic_DNA"/>
</dbReference>
<dbReference type="STRING" id="322710.Avin_37830"/>
<dbReference type="FunFam" id="3.20.20.450:FF:000001">
    <property type="entry name" value="Cyclic di-GMP phosphodiesterase yahA"/>
    <property type="match status" value="1"/>
</dbReference>
<evidence type="ECO:0000313" key="6">
    <source>
        <dbReference type="EMBL" id="ACO79927.1"/>
    </source>
</evidence>
<evidence type="ECO:0000256" key="1">
    <source>
        <dbReference type="ARBA" id="ARBA00012282"/>
    </source>
</evidence>
<dbReference type="PROSITE" id="PS50883">
    <property type="entry name" value="EAL"/>
    <property type="match status" value="1"/>
</dbReference>
<dbReference type="InterPro" id="IPR035919">
    <property type="entry name" value="EAL_sf"/>
</dbReference>
<reference evidence="6 7" key="1">
    <citation type="journal article" date="2009" name="J. Bacteriol.">
        <title>Genome sequence of Azotobacter vinelandii, an obligate aerobe specialized to support diverse anaerobic metabolic processes.</title>
        <authorList>
            <person name="Setubal J.C."/>
            <person name="dos Santos P."/>
            <person name="Goldman B.S."/>
            <person name="Ertesvag H."/>
            <person name="Espin G."/>
            <person name="Rubio L.M."/>
            <person name="Valla S."/>
            <person name="Almeida N.F."/>
            <person name="Balasubramanian D."/>
            <person name="Cromes L."/>
            <person name="Curatti L."/>
            <person name="Du Z."/>
            <person name="Godsy E."/>
            <person name="Goodner B."/>
            <person name="Hellner-Burris K."/>
            <person name="Hernandez J.A."/>
            <person name="Houmiel K."/>
            <person name="Imperial J."/>
            <person name="Kennedy C."/>
            <person name="Larson T.J."/>
            <person name="Latreille P."/>
            <person name="Ligon L.S."/>
            <person name="Lu J."/>
            <person name="Maerk M."/>
            <person name="Miller N.M."/>
            <person name="Norton S."/>
            <person name="O'Carroll I.P."/>
            <person name="Paulsen I."/>
            <person name="Raulfs E.C."/>
            <person name="Roemer R."/>
            <person name="Rosser J."/>
            <person name="Segura D."/>
            <person name="Slater S."/>
            <person name="Stricklin S.L."/>
            <person name="Studholme D.J."/>
            <person name="Sun J."/>
            <person name="Viana C.J."/>
            <person name="Wallin E."/>
            <person name="Wang B."/>
            <person name="Wheeler C."/>
            <person name="Zhu H."/>
            <person name="Dean D.R."/>
            <person name="Dixon R."/>
            <person name="Wood D."/>
        </authorList>
    </citation>
    <scope>NUCLEOTIDE SEQUENCE [LARGE SCALE GENOMIC DNA]</scope>
    <source>
        <strain evidence="7">DJ / ATCC BAA-1303</strain>
    </source>
</reference>
<dbReference type="SUPFAM" id="SSF141868">
    <property type="entry name" value="EAL domain-like"/>
    <property type="match status" value="1"/>
</dbReference>
<dbReference type="Pfam" id="PF00563">
    <property type="entry name" value="EAL"/>
    <property type="match status" value="1"/>
</dbReference>
<dbReference type="InterPro" id="IPR001633">
    <property type="entry name" value="EAL_dom"/>
</dbReference>
<proteinExistence type="predicted"/>
<dbReference type="SUPFAM" id="SSF55073">
    <property type="entry name" value="Nucleotide cyclase"/>
    <property type="match status" value="1"/>
</dbReference>
<dbReference type="HOGENOM" id="CLU_000445_70_46_6"/>
<dbReference type="AlphaFoldDB" id="C1DS52"/>
<keyword evidence="3" id="KW-1133">Transmembrane helix</keyword>
<protein>
    <recommendedName>
        <fullName evidence="1">cyclic-guanylate-specific phosphodiesterase</fullName>
        <ecNumber evidence="1">3.1.4.52</ecNumber>
    </recommendedName>
</protein>
<sequence length="691" mass="77923">MTEAVLHQDTHVKPALRNSLSLKLLRVVLLCALLLGLLFSCAQIAFELQKTRQQIDLEAQRILAMFRAPSSQALDDLDRDRGLQVVAGLLQYGAVTSAGIIPTSGAALAEGSREPQALPSRVLTDVLLGRERRFGIPLSGRPPDGELYLTLDTAAHGHDFLVRAQLIFFSGLLHAVILAMLLYLIYQRLLSNPLDRIIANLAQIDPEYPGARQLPMLEGNEKDELGLWIRTANQLLASIERNTRLRHEAEHSLQRMAYYDVLTGLPNRQHLLRLLGQILLDARRHKRRVAVLCVGLDDFKSINEQFCYHFGDELLLALADRLRSHDTAPGALARLGGDRFVLVRADIDEPYMAAELAQGILDDLVVPFRQEQQDVHLHASIGITLYPEDGRSPEKLLQKAEQTMALAKRSHGRYQFYIASVDREMRHRRELEKDLHEALARGELQLLYQPQLNYRNQRVEGVEALLRWRHPRHGLVPPDQFVLLAEHSGSIIPIGEWVLEQACRQLREWHDQGFCELHMAVNLSAVQLHHDGLPRLIDRLLRTYRLPAGSLELEVTETSLMEDIQVAARHLRSLRRCGARIAIDDFGTGYSSLSYLKSLPLDKIKIDKSFVLDLLNDDDHDAGTIVRTIIQLARSLGKQVTAEGVETAAQEAYLVSQDCHEGQGYLYSKPLPPMELAAFIRRLQLRQAPVS</sequence>
<dbReference type="PANTHER" id="PTHR33121:SF71">
    <property type="entry name" value="OXYGEN SENSOR PROTEIN DOSP"/>
    <property type="match status" value="1"/>
</dbReference>
<dbReference type="PANTHER" id="PTHR33121">
    <property type="entry name" value="CYCLIC DI-GMP PHOSPHODIESTERASE PDEF"/>
    <property type="match status" value="1"/>
</dbReference>
<dbReference type="Gene3D" id="3.30.70.270">
    <property type="match status" value="1"/>
</dbReference>
<feature type="domain" description="EAL" evidence="4">
    <location>
        <begin position="428"/>
        <end position="684"/>
    </location>
</feature>
<organism evidence="6 7">
    <name type="scientific">Azotobacter vinelandii (strain DJ / ATCC BAA-1303)</name>
    <dbReference type="NCBI Taxonomy" id="322710"/>
    <lineage>
        <taxon>Bacteria</taxon>
        <taxon>Pseudomonadati</taxon>
        <taxon>Pseudomonadota</taxon>
        <taxon>Gammaproteobacteria</taxon>
        <taxon>Pseudomonadales</taxon>
        <taxon>Pseudomonadaceae</taxon>
        <taxon>Azotobacter</taxon>
    </lineage>
</organism>
<evidence type="ECO:0000256" key="2">
    <source>
        <dbReference type="ARBA" id="ARBA00022636"/>
    </source>
</evidence>
<dbReference type="InterPro" id="IPR000160">
    <property type="entry name" value="GGDEF_dom"/>
</dbReference>
<evidence type="ECO:0000313" key="7">
    <source>
        <dbReference type="Proteomes" id="UP000002424"/>
    </source>
</evidence>
<dbReference type="eggNOG" id="COG5001">
    <property type="taxonomic scope" value="Bacteria"/>
</dbReference>
<dbReference type="EC" id="3.1.4.52" evidence="1"/>
<dbReference type="InterPro" id="IPR050706">
    <property type="entry name" value="Cyclic-di-GMP_PDE-like"/>
</dbReference>
<dbReference type="CDD" id="cd01948">
    <property type="entry name" value="EAL"/>
    <property type="match status" value="1"/>
</dbReference>
<feature type="transmembrane region" description="Helical" evidence="3">
    <location>
        <begin position="24"/>
        <end position="46"/>
    </location>
</feature>
<keyword evidence="3" id="KW-0472">Membrane</keyword>
<keyword evidence="3" id="KW-0812">Transmembrane</keyword>
<dbReference type="InterPro" id="IPR043128">
    <property type="entry name" value="Rev_trsase/Diguanyl_cyclase"/>
</dbReference>
<dbReference type="Proteomes" id="UP000002424">
    <property type="component" value="Chromosome"/>
</dbReference>
<dbReference type="Pfam" id="PF00990">
    <property type="entry name" value="GGDEF"/>
    <property type="match status" value="1"/>
</dbReference>
<feature type="transmembrane region" description="Helical" evidence="3">
    <location>
        <begin position="166"/>
        <end position="186"/>
    </location>
</feature>
<dbReference type="PROSITE" id="PS50887">
    <property type="entry name" value="GGDEF"/>
    <property type="match status" value="1"/>
</dbReference>
<keyword evidence="7" id="KW-1185">Reference proteome</keyword>
<evidence type="ECO:0000256" key="3">
    <source>
        <dbReference type="SAM" id="Phobius"/>
    </source>
</evidence>
<feature type="domain" description="GGDEF" evidence="5">
    <location>
        <begin position="287"/>
        <end position="421"/>
    </location>
</feature>
<evidence type="ECO:0000259" key="4">
    <source>
        <dbReference type="PROSITE" id="PS50883"/>
    </source>
</evidence>
<accession>C1DS52</accession>
<dbReference type="SMART" id="SM00267">
    <property type="entry name" value="GGDEF"/>
    <property type="match status" value="1"/>
</dbReference>
<gene>
    <name evidence="6" type="ordered locus">Avin_37830</name>
</gene>
<dbReference type="KEGG" id="avn:Avin_37830"/>
<dbReference type="NCBIfam" id="TIGR00254">
    <property type="entry name" value="GGDEF"/>
    <property type="match status" value="1"/>
</dbReference>
<dbReference type="GO" id="GO:0071111">
    <property type="term" value="F:cyclic-guanylate-specific phosphodiesterase activity"/>
    <property type="evidence" value="ECO:0007669"/>
    <property type="project" value="UniProtKB-EC"/>
</dbReference>
<dbReference type="Gene3D" id="3.20.20.450">
    <property type="entry name" value="EAL domain"/>
    <property type="match status" value="1"/>
</dbReference>
<keyword evidence="2" id="KW-0973">c-di-GMP</keyword>
<dbReference type="CDD" id="cd01949">
    <property type="entry name" value="GGDEF"/>
    <property type="match status" value="1"/>
</dbReference>
<dbReference type="SMART" id="SM00052">
    <property type="entry name" value="EAL"/>
    <property type="match status" value="1"/>
</dbReference>
<dbReference type="EnsemblBacteria" id="ACO79927">
    <property type="protein sequence ID" value="ACO79927"/>
    <property type="gene ID" value="Avin_37830"/>
</dbReference>